<dbReference type="PANTHER" id="PTHR45436:SF1">
    <property type="entry name" value="SENSOR PROTEIN QSEC"/>
    <property type="match status" value="1"/>
</dbReference>
<dbReference type="InterPro" id="IPR005467">
    <property type="entry name" value="His_kinase_dom"/>
</dbReference>
<dbReference type="InterPro" id="IPR003594">
    <property type="entry name" value="HATPase_dom"/>
</dbReference>
<feature type="domain" description="Histidine kinase" evidence="11">
    <location>
        <begin position="249"/>
        <end position="465"/>
    </location>
</feature>
<comment type="catalytic activity">
    <reaction evidence="1">
        <text>ATP + protein L-histidine = ADP + protein N-phospho-L-histidine.</text>
        <dbReference type="EC" id="2.7.13.3"/>
    </reaction>
</comment>
<protein>
    <recommendedName>
        <fullName evidence="3">histidine kinase</fullName>
        <ecNumber evidence="3">2.7.13.3</ecNumber>
    </recommendedName>
</protein>
<comment type="caution">
    <text evidence="12">The sequence shown here is derived from an EMBL/GenBank/DDBJ whole genome shotgun (WGS) entry which is preliminary data.</text>
</comment>
<dbReference type="EMBL" id="JAKGTI010000002">
    <property type="protein sequence ID" value="MCF4099207.1"/>
    <property type="molecule type" value="Genomic_DNA"/>
</dbReference>
<evidence type="ECO:0000259" key="11">
    <source>
        <dbReference type="PROSITE" id="PS50109"/>
    </source>
</evidence>
<reference evidence="12 13" key="1">
    <citation type="submission" date="2022-01" db="EMBL/GenBank/DDBJ databases">
        <title>Maritalea mediterranea sp. nov., isolated from marine plastic residues from the Malva-rosa beach (Valencia, Spain).</title>
        <authorList>
            <person name="Vidal-Verdu A."/>
            <person name="Molina-Menor E."/>
            <person name="Pascual J."/>
            <person name="Pereto J."/>
            <person name="Porcar M."/>
        </authorList>
    </citation>
    <scope>NUCLEOTIDE SEQUENCE [LARGE SCALE GENOMIC DNA]</scope>
    <source>
        <strain evidence="12 13">P4.10X</strain>
    </source>
</reference>
<evidence type="ECO:0000256" key="10">
    <source>
        <dbReference type="SAM" id="Phobius"/>
    </source>
</evidence>
<dbReference type="SUPFAM" id="SSF47384">
    <property type="entry name" value="Homodimeric domain of signal transducing histidine kinase"/>
    <property type="match status" value="1"/>
</dbReference>
<feature type="transmembrane region" description="Helical" evidence="10">
    <location>
        <begin position="164"/>
        <end position="189"/>
    </location>
</feature>
<dbReference type="EC" id="2.7.13.3" evidence="3"/>
<evidence type="ECO:0000256" key="9">
    <source>
        <dbReference type="ARBA" id="ARBA00023136"/>
    </source>
</evidence>
<dbReference type="InterPro" id="IPR036890">
    <property type="entry name" value="HATPase_C_sf"/>
</dbReference>
<dbReference type="InterPro" id="IPR003661">
    <property type="entry name" value="HisK_dim/P_dom"/>
</dbReference>
<dbReference type="Gene3D" id="3.40.190.10">
    <property type="entry name" value="Periplasmic binding protein-like II"/>
    <property type="match status" value="2"/>
</dbReference>
<dbReference type="SUPFAM" id="SSF53850">
    <property type="entry name" value="Periplasmic binding protein-like II"/>
    <property type="match status" value="1"/>
</dbReference>
<dbReference type="PROSITE" id="PS50109">
    <property type="entry name" value="HIS_KIN"/>
    <property type="match status" value="1"/>
</dbReference>
<dbReference type="Pfam" id="PF13531">
    <property type="entry name" value="SBP_bac_11"/>
    <property type="match status" value="1"/>
</dbReference>
<feature type="transmembrane region" description="Helical" evidence="10">
    <location>
        <begin position="15"/>
        <end position="37"/>
    </location>
</feature>
<dbReference type="PRINTS" id="PR00344">
    <property type="entry name" value="BCTRLSENSOR"/>
</dbReference>
<keyword evidence="8 10" id="KW-1133">Transmembrane helix</keyword>
<accession>A0ABS9E8K8</accession>
<dbReference type="InterPro" id="IPR050428">
    <property type="entry name" value="TCS_sensor_his_kinase"/>
</dbReference>
<evidence type="ECO:0000256" key="8">
    <source>
        <dbReference type="ARBA" id="ARBA00022989"/>
    </source>
</evidence>
<evidence type="ECO:0000256" key="1">
    <source>
        <dbReference type="ARBA" id="ARBA00000085"/>
    </source>
</evidence>
<dbReference type="InterPro" id="IPR004358">
    <property type="entry name" value="Sig_transdc_His_kin-like_C"/>
</dbReference>
<dbReference type="Gene3D" id="3.30.565.10">
    <property type="entry name" value="Histidine kinase-like ATPase, C-terminal domain"/>
    <property type="match status" value="1"/>
</dbReference>
<evidence type="ECO:0000256" key="4">
    <source>
        <dbReference type="ARBA" id="ARBA00022553"/>
    </source>
</evidence>
<dbReference type="Pfam" id="PF00512">
    <property type="entry name" value="HisKA"/>
    <property type="match status" value="1"/>
</dbReference>
<dbReference type="RefSeq" id="WP_236114760.1">
    <property type="nucleotide sequence ID" value="NZ_JAKGTI010000002.1"/>
</dbReference>
<keyword evidence="5" id="KW-0808">Transferase</keyword>
<dbReference type="Pfam" id="PF02518">
    <property type="entry name" value="HATPase_c"/>
    <property type="match status" value="1"/>
</dbReference>
<dbReference type="Pfam" id="PF08521">
    <property type="entry name" value="2CSK_N"/>
    <property type="match status" value="1"/>
</dbReference>
<keyword evidence="9 10" id="KW-0472">Membrane</keyword>
<gene>
    <name evidence="12" type="ORF">L1I42_11965</name>
</gene>
<dbReference type="SMART" id="SM00388">
    <property type="entry name" value="HisKA"/>
    <property type="match status" value="1"/>
</dbReference>
<dbReference type="CDD" id="cd00082">
    <property type="entry name" value="HisKA"/>
    <property type="match status" value="1"/>
</dbReference>
<keyword evidence="4" id="KW-0597">Phosphoprotein</keyword>
<dbReference type="PANTHER" id="PTHR45436">
    <property type="entry name" value="SENSOR HISTIDINE KINASE YKOH"/>
    <property type="match status" value="1"/>
</dbReference>
<dbReference type="Proteomes" id="UP001201217">
    <property type="component" value="Unassembled WGS sequence"/>
</dbReference>
<comment type="subcellular location">
    <subcellularLocation>
        <location evidence="2">Membrane</location>
    </subcellularLocation>
</comment>
<organism evidence="12 13">
    <name type="scientific">Maritalea mediterranea</name>
    <dbReference type="NCBI Taxonomy" id="2909667"/>
    <lineage>
        <taxon>Bacteria</taxon>
        <taxon>Pseudomonadati</taxon>
        <taxon>Pseudomonadota</taxon>
        <taxon>Alphaproteobacteria</taxon>
        <taxon>Hyphomicrobiales</taxon>
        <taxon>Devosiaceae</taxon>
        <taxon>Maritalea</taxon>
    </lineage>
</organism>
<dbReference type="Gene3D" id="1.10.287.130">
    <property type="match status" value="1"/>
</dbReference>
<evidence type="ECO:0000256" key="7">
    <source>
        <dbReference type="ARBA" id="ARBA00022777"/>
    </source>
</evidence>
<dbReference type="InterPro" id="IPR013727">
    <property type="entry name" value="2CSK_N"/>
</dbReference>
<evidence type="ECO:0000256" key="2">
    <source>
        <dbReference type="ARBA" id="ARBA00004370"/>
    </source>
</evidence>
<sequence>MKTRQRGHYSLRRRLMTAMGIGFALLLVIISLFLIGFTRNAANKSYDLLLAGAALSILEKVSYADEEIAVDLPHSALDILSLAPQDRVFYSLTTEDGELLTGNPELTSLAPQSNNASPQFTDDVFMDARVRMVHQSRNIITPDERKWVTITIAQTTIARDSHAFSLFIAALTGVAIISLIGMGFVWLAIGKALQPLAKIEDNLSRREPTDLTELQLQPPREVAGLINAINGFMARLDLARQQSEAFMADVAHQTRTSLSALQGHLSLAADAEDQTQMRRRLNRAADQAGRATRLTNQLLSHAMVIHRAENQAMTAFDLKKLVRDLISDMLRDTSLRKINLILDDEDIASEEAMTFGDQISINEALKNLIENAIRHGPETNEITLRLVQMGGGHISVEVEDEGPGIPEHQREEALERFKSLDIKANGTGLGLAIVKEVADAHNAQLNLKEGKKGGLLAQLVFEVQRLAALFILAGIGLIGGPWHQDAFADPTVLEIWGATDKSAFQPVVDAYMAANPGIDVSYTEILTTELYQRILNNDPDTPDIVMSSAMDLQIDLVNKGYAQALPEQSLPNVKPWAAWRSELFGYTFEPAAVIYHKPTFEGIDLPETHADMANFIRDNEDQLRAQIGYYDIRTSGAGYLLATQEARLSQQFFRIAESLGRAGVRVFCCTGSMIDATASGELKMSLNVIGSYALNATKDKPDLGVHFFDDFNPVMSRTVFVSKTADNRDWARDFVSFLLSDAGQSVISEKSGLLPISETHLRSNEASAENVLSIDSGRFVPIRLSIGLLTYLDRMKREKFLESWQEAVQEIN</sequence>
<dbReference type="SMART" id="SM00387">
    <property type="entry name" value="HATPase_c"/>
    <property type="match status" value="1"/>
</dbReference>
<proteinExistence type="predicted"/>
<evidence type="ECO:0000256" key="5">
    <source>
        <dbReference type="ARBA" id="ARBA00022679"/>
    </source>
</evidence>
<keyword evidence="13" id="KW-1185">Reference proteome</keyword>
<dbReference type="CDD" id="cd00075">
    <property type="entry name" value="HATPase"/>
    <property type="match status" value="1"/>
</dbReference>
<keyword evidence="7" id="KW-0418">Kinase</keyword>
<evidence type="ECO:0000313" key="13">
    <source>
        <dbReference type="Proteomes" id="UP001201217"/>
    </source>
</evidence>
<evidence type="ECO:0000256" key="3">
    <source>
        <dbReference type="ARBA" id="ARBA00012438"/>
    </source>
</evidence>
<evidence type="ECO:0000256" key="6">
    <source>
        <dbReference type="ARBA" id="ARBA00022692"/>
    </source>
</evidence>
<keyword evidence="6 10" id="KW-0812">Transmembrane</keyword>
<dbReference type="SUPFAM" id="SSF55874">
    <property type="entry name" value="ATPase domain of HSP90 chaperone/DNA topoisomerase II/histidine kinase"/>
    <property type="match status" value="1"/>
</dbReference>
<name>A0ABS9E8K8_9HYPH</name>
<evidence type="ECO:0000313" key="12">
    <source>
        <dbReference type="EMBL" id="MCF4099207.1"/>
    </source>
</evidence>
<dbReference type="InterPro" id="IPR036097">
    <property type="entry name" value="HisK_dim/P_sf"/>
</dbReference>